<dbReference type="SUPFAM" id="SSF55729">
    <property type="entry name" value="Acyl-CoA N-acyltransferases (Nat)"/>
    <property type="match status" value="1"/>
</dbReference>
<dbReference type="GO" id="GO:0016747">
    <property type="term" value="F:acyltransferase activity, transferring groups other than amino-acyl groups"/>
    <property type="evidence" value="ECO:0007669"/>
    <property type="project" value="InterPro"/>
</dbReference>
<dbReference type="InterPro" id="IPR016181">
    <property type="entry name" value="Acyl_CoA_acyltransferase"/>
</dbReference>
<dbReference type="InterPro" id="IPR000182">
    <property type="entry name" value="GNAT_dom"/>
</dbReference>
<evidence type="ECO:0000259" key="1">
    <source>
        <dbReference type="PROSITE" id="PS51186"/>
    </source>
</evidence>
<organism evidence="2 3">
    <name type="scientific">Candidatus Caccousia avicola</name>
    <dbReference type="NCBI Taxonomy" id="2840721"/>
    <lineage>
        <taxon>Bacteria</taxon>
        <taxon>Bacillati</taxon>
        <taxon>Bacillota</taxon>
        <taxon>Clostridia</taxon>
        <taxon>Eubacteriales</taxon>
        <taxon>Oscillospiraceae</taxon>
        <taxon>Oscillospiraceae incertae sedis</taxon>
        <taxon>Candidatus Caccousia</taxon>
    </lineage>
</organism>
<gene>
    <name evidence="2" type="ORF">IAB89_10675</name>
</gene>
<evidence type="ECO:0000313" key="2">
    <source>
        <dbReference type="EMBL" id="HIR48096.1"/>
    </source>
</evidence>
<sequence length="171" mass="19342">MKKCLVRVREDDAAALAVLGKEIWEEHYTSILGPEQVEYMVREFQSEPAVLRQMREENYTYWFFTVDGARAGYLGVQPKEDGTLYLSKLYIAKRFRGLGLSRLALDFLFGWCAAKGLRSIWLTVNRHNDGSIAAYEALGMKRVREQAADIGGGFVMDDFVYSIDVPEGGAL</sequence>
<comment type="caution">
    <text evidence="2">The sequence shown here is derived from an EMBL/GenBank/DDBJ whole genome shotgun (WGS) entry which is preliminary data.</text>
</comment>
<dbReference type="AlphaFoldDB" id="A0A9D1ANZ8"/>
<proteinExistence type="predicted"/>
<dbReference type="Proteomes" id="UP000824242">
    <property type="component" value="Unassembled WGS sequence"/>
</dbReference>
<evidence type="ECO:0000313" key="3">
    <source>
        <dbReference type="Proteomes" id="UP000824242"/>
    </source>
</evidence>
<feature type="domain" description="N-acetyltransferase" evidence="1">
    <location>
        <begin position="21"/>
        <end position="161"/>
    </location>
</feature>
<accession>A0A9D1ANZ8</accession>
<protein>
    <submittedName>
        <fullName evidence="2">GNAT family N-acetyltransferase</fullName>
    </submittedName>
</protein>
<dbReference type="PROSITE" id="PS51186">
    <property type="entry name" value="GNAT"/>
    <property type="match status" value="1"/>
</dbReference>
<dbReference type="Pfam" id="PF00583">
    <property type="entry name" value="Acetyltransf_1"/>
    <property type="match status" value="1"/>
</dbReference>
<dbReference type="EMBL" id="DVGZ01000113">
    <property type="protein sequence ID" value="HIR48096.1"/>
    <property type="molecule type" value="Genomic_DNA"/>
</dbReference>
<reference evidence="2" key="1">
    <citation type="submission" date="2020-10" db="EMBL/GenBank/DDBJ databases">
        <authorList>
            <person name="Gilroy R."/>
        </authorList>
    </citation>
    <scope>NUCLEOTIDE SEQUENCE</scope>
    <source>
        <strain evidence="2">ChiSxjej1B13-7958</strain>
    </source>
</reference>
<dbReference type="CDD" id="cd04301">
    <property type="entry name" value="NAT_SF"/>
    <property type="match status" value="1"/>
</dbReference>
<name>A0A9D1ANZ8_9FIRM</name>
<dbReference type="Gene3D" id="3.40.630.30">
    <property type="match status" value="1"/>
</dbReference>
<reference evidence="2" key="2">
    <citation type="journal article" date="2021" name="PeerJ">
        <title>Extensive microbial diversity within the chicken gut microbiome revealed by metagenomics and culture.</title>
        <authorList>
            <person name="Gilroy R."/>
            <person name="Ravi A."/>
            <person name="Getino M."/>
            <person name="Pursley I."/>
            <person name="Horton D.L."/>
            <person name="Alikhan N.F."/>
            <person name="Baker D."/>
            <person name="Gharbi K."/>
            <person name="Hall N."/>
            <person name="Watson M."/>
            <person name="Adriaenssens E.M."/>
            <person name="Foster-Nyarko E."/>
            <person name="Jarju S."/>
            <person name="Secka A."/>
            <person name="Antonio M."/>
            <person name="Oren A."/>
            <person name="Chaudhuri R.R."/>
            <person name="La Ragione R."/>
            <person name="Hildebrand F."/>
            <person name="Pallen M.J."/>
        </authorList>
    </citation>
    <scope>NUCLEOTIDE SEQUENCE</scope>
    <source>
        <strain evidence="2">ChiSxjej1B13-7958</strain>
    </source>
</reference>